<proteinExistence type="inferred from homology"/>
<organism evidence="4 5">
    <name type="scientific">Isosphaera pallida (strain ATCC 43644 / DSM 9630 / IS1B)</name>
    <dbReference type="NCBI Taxonomy" id="575540"/>
    <lineage>
        <taxon>Bacteria</taxon>
        <taxon>Pseudomonadati</taxon>
        <taxon>Planctomycetota</taxon>
        <taxon>Planctomycetia</taxon>
        <taxon>Isosphaerales</taxon>
        <taxon>Isosphaeraceae</taxon>
        <taxon>Isosphaera</taxon>
    </lineage>
</organism>
<evidence type="ECO:0000256" key="2">
    <source>
        <dbReference type="ARBA" id="ARBA00008164"/>
    </source>
</evidence>
<dbReference type="InterPro" id="IPR043202">
    <property type="entry name" value="Band-7_stomatin-like"/>
</dbReference>
<dbReference type="InterPro" id="IPR001972">
    <property type="entry name" value="Stomatin_HflK_fam"/>
</dbReference>
<reference key="1">
    <citation type="submission" date="2010-11" db="EMBL/GenBank/DDBJ databases">
        <title>The complete sequence of chromosome of Isophaera pallida ATCC 43644.</title>
        <authorList>
            <consortium name="US DOE Joint Genome Institute (JGI-PGF)"/>
            <person name="Lucas S."/>
            <person name="Copeland A."/>
            <person name="Lapidus A."/>
            <person name="Bruce D."/>
            <person name="Goodwin L."/>
            <person name="Pitluck S."/>
            <person name="Kyrpides N."/>
            <person name="Mavromatis K."/>
            <person name="Pagani I."/>
            <person name="Ivanova N."/>
            <person name="Saunders E."/>
            <person name="Brettin T."/>
            <person name="Detter J.C."/>
            <person name="Han C."/>
            <person name="Tapia R."/>
            <person name="Land M."/>
            <person name="Hauser L."/>
            <person name="Markowitz V."/>
            <person name="Cheng J.-F."/>
            <person name="Hugenholtz P."/>
            <person name="Woyke T."/>
            <person name="Wu D."/>
            <person name="Eisen J.A."/>
        </authorList>
    </citation>
    <scope>NUCLEOTIDE SEQUENCE</scope>
    <source>
        <strain>ATCC 43644</strain>
    </source>
</reference>
<dbReference type="CDD" id="cd13438">
    <property type="entry name" value="SPFH_eoslipins_u2"/>
    <property type="match status" value="1"/>
</dbReference>
<dbReference type="STRING" id="575540.Isop_1789"/>
<feature type="domain" description="Band 7" evidence="3">
    <location>
        <begin position="145"/>
        <end position="304"/>
    </location>
</feature>
<comment type="similarity">
    <text evidence="2">Belongs to the band 7/mec-2 family.</text>
</comment>
<dbReference type="RefSeq" id="WP_013564660.1">
    <property type="nucleotide sequence ID" value="NC_014962.1"/>
</dbReference>
<dbReference type="AlphaFoldDB" id="E8R1F5"/>
<gene>
    <name evidence="4" type="ordered locus">Isop_1789</name>
</gene>
<dbReference type="PRINTS" id="PR00721">
    <property type="entry name" value="STOMATIN"/>
</dbReference>
<dbReference type="eggNOG" id="COG0330">
    <property type="taxonomic scope" value="Bacteria"/>
</dbReference>
<comment type="subcellular location">
    <subcellularLocation>
        <location evidence="1">Membrane</location>
        <topology evidence="1">Single-pass membrane protein</topology>
    </subcellularLocation>
</comment>
<reference evidence="4 5" key="2">
    <citation type="journal article" date="2011" name="Stand. Genomic Sci.">
        <title>Complete genome sequence of Isosphaera pallida type strain (IS1B).</title>
        <authorList>
            <consortium name="US DOE Joint Genome Institute (JGI-PGF)"/>
            <person name="Goker M."/>
            <person name="Cleland D."/>
            <person name="Saunders E."/>
            <person name="Lapidus A."/>
            <person name="Nolan M."/>
            <person name="Lucas S."/>
            <person name="Hammon N."/>
            <person name="Deshpande S."/>
            <person name="Cheng J.F."/>
            <person name="Tapia R."/>
            <person name="Han C."/>
            <person name="Goodwin L."/>
            <person name="Pitluck S."/>
            <person name="Liolios K."/>
            <person name="Pagani I."/>
            <person name="Ivanova N."/>
            <person name="Mavromatis K."/>
            <person name="Pati A."/>
            <person name="Chen A."/>
            <person name="Palaniappan K."/>
            <person name="Land M."/>
            <person name="Hauser L."/>
            <person name="Chang Y.J."/>
            <person name="Jeffries C.D."/>
            <person name="Detter J.C."/>
            <person name="Beck B."/>
            <person name="Woyke T."/>
            <person name="Bristow J."/>
            <person name="Eisen J.A."/>
            <person name="Markowitz V."/>
            <person name="Hugenholtz P."/>
            <person name="Kyrpides N.C."/>
            <person name="Klenk H.P."/>
        </authorList>
    </citation>
    <scope>NUCLEOTIDE SEQUENCE [LARGE SCALE GENOMIC DNA]</scope>
    <source>
        <strain evidence="5">ATCC 43644 / DSM 9630 / IS1B</strain>
    </source>
</reference>
<dbReference type="Pfam" id="PF01145">
    <property type="entry name" value="Band_7"/>
    <property type="match status" value="1"/>
</dbReference>
<dbReference type="PANTHER" id="PTHR10264">
    <property type="entry name" value="BAND 7 PROTEIN-RELATED"/>
    <property type="match status" value="1"/>
</dbReference>
<evidence type="ECO:0000256" key="1">
    <source>
        <dbReference type="ARBA" id="ARBA00004167"/>
    </source>
</evidence>
<dbReference type="SMART" id="SM00244">
    <property type="entry name" value="PHB"/>
    <property type="match status" value="1"/>
</dbReference>
<keyword evidence="5" id="KW-1185">Reference proteome</keyword>
<dbReference type="HOGENOM" id="CLU_027197_1_1_0"/>
<dbReference type="KEGG" id="ipa:Isop_1789"/>
<dbReference type="Gene3D" id="3.30.479.30">
    <property type="entry name" value="Band 7 domain"/>
    <property type="match status" value="1"/>
</dbReference>
<sequence length="375" mass="42533">MFNVFKALKMFKRVKVLNYETGFKFVEGEFQGVLDAGIHRFFDPLGKIDVQVVSRREVFLRHDQLDVIVKNADLKGLAQVIDLRDDQRALVWVDDRFTRILGPGLHLLWTEPRRVRVEVIELREPQFVHADLKTILSSPTFREHLDLVEVARGQRGVLFLDGKPVGTLEPGQYAFWKGLAQVEVQSFDLREIDLEISGQEIMTADKVTLRLNALVTYRVVDPLKCALVVQQVQHTLYKDVQLAIRAAVGTRELDLLLNDKDSLGEQLAEALSARAEKLGLDLLKVGVKDIILPGEMRQLFNQVTEARKAAEANLITRREETAAIRSQLNTARLLSENPTLMRMRELELLEKLVANGKMSVILGEKGLSDRVINLL</sequence>
<accession>E8R1F5</accession>
<dbReference type="SUPFAM" id="SSF117892">
    <property type="entry name" value="Band 7/SPFH domain"/>
    <property type="match status" value="1"/>
</dbReference>
<dbReference type="InterPro" id="IPR001107">
    <property type="entry name" value="Band_7"/>
</dbReference>
<evidence type="ECO:0000313" key="5">
    <source>
        <dbReference type="Proteomes" id="UP000008631"/>
    </source>
</evidence>
<dbReference type="Proteomes" id="UP000008631">
    <property type="component" value="Chromosome"/>
</dbReference>
<dbReference type="InParanoid" id="E8R1F5"/>
<protein>
    <submittedName>
        <fullName evidence="4">SPFH domain, Band 7 family protein</fullName>
    </submittedName>
</protein>
<evidence type="ECO:0000259" key="3">
    <source>
        <dbReference type="SMART" id="SM00244"/>
    </source>
</evidence>
<evidence type="ECO:0000313" key="4">
    <source>
        <dbReference type="EMBL" id="ADV62372.1"/>
    </source>
</evidence>
<dbReference type="EMBL" id="CP002353">
    <property type="protein sequence ID" value="ADV62372.1"/>
    <property type="molecule type" value="Genomic_DNA"/>
</dbReference>
<dbReference type="GO" id="GO:0005886">
    <property type="term" value="C:plasma membrane"/>
    <property type="evidence" value="ECO:0007669"/>
    <property type="project" value="InterPro"/>
</dbReference>
<name>E8R1F5_ISOPI</name>
<dbReference type="InterPro" id="IPR036013">
    <property type="entry name" value="Band_7/SPFH_dom_sf"/>
</dbReference>
<dbReference type="PANTHER" id="PTHR10264:SF83">
    <property type="entry name" value="BLL5629 PROTEIN"/>
    <property type="match status" value="1"/>
</dbReference>